<evidence type="ECO:0008006" key="3">
    <source>
        <dbReference type="Google" id="ProtNLM"/>
    </source>
</evidence>
<reference evidence="1 2" key="1">
    <citation type="submission" date="2017-04" db="EMBL/GenBank/DDBJ databases">
        <title>Environmental T4-family bacteriophages evolve to escape abortive infection via multiple routes in a bacterial host employing altruistic suicide through Type III toxin-antitoxin systems.</title>
        <authorList>
            <person name="Chen B."/>
            <person name="Salmond G.P.C."/>
            <person name="Akusobi C."/>
            <person name="Fang X."/>
        </authorList>
    </citation>
    <scope>NUCLEOTIDE SEQUENCE [LARGE SCALE GENOMIC DNA]</scope>
</reference>
<evidence type="ECO:0000313" key="2">
    <source>
        <dbReference type="Proteomes" id="UP000225148"/>
    </source>
</evidence>
<keyword evidence="2" id="KW-1185">Reference proteome</keyword>
<sequence length="92" mass="10634">MKLKRQAINLGKEYRGKWYFIIEGNNPEEIEEAEMRLCAMETGASLGGRVLTWEDYCDGCPCYNDGFGSGFWIEIEEVEEFKAAWKIAKKLK</sequence>
<proteinExistence type="predicted"/>
<name>A0A1Z1LXY6_9CAUD</name>
<dbReference type="KEGG" id="vg:40085648"/>
<dbReference type="InterPro" id="IPR035392">
    <property type="entry name" value="DUF5417"/>
</dbReference>
<dbReference type="OrthoDB" id="21612at10239"/>
<organism evidence="1 2">
    <name type="scientific">Serratia phage CHI14</name>
    <dbReference type="NCBI Taxonomy" id="2006941"/>
    <lineage>
        <taxon>Viruses</taxon>
        <taxon>Duplodnaviria</taxon>
        <taxon>Heunggongvirae</taxon>
        <taxon>Uroviricota</taxon>
        <taxon>Caudoviricetes</taxon>
        <taxon>Pantevenvirales</taxon>
        <taxon>Straboviridae</taxon>
        <taxon>Tevenvirinae</taxon>
        <taxon>Winklervirus</taxon>
        <taxon>Winklervirus chi14</taxon>
    </lineage>
</organism>
<dbReference type="EMBL" id="MF036690">
    <property type="protein sequence ID" value="ARW57662.1"/>
    <property type="molecule type" value="Genomic_DNA"/>
</dbReference>
<dbReference type="Proteomes" id="UP000225148">
    <property type="component" value="Segment"/>
</dbReference>
<dbReference type="RefSeq" id="YP_009609564.1">
    <property type="nucleotide sequence ID" value="NC_041996.1"/>
</dbReference>
<dbReference type="GeneID" id="40085648"/>
<protein>
    <recommendedName>
        <fullName evidence="3">Phage protein</fullName>
    </recommendedName>
</protein>
<accession>A0A1Z1LXY6</accession>
<dbReference type="Pfam" id="PF17438">
    <property type="entry name" value="DUF5417"/>
    <property type="match status" value="1"/>
</dbReference>
<evidence type="ECO:0000313" key="1">
    <source>
        <dbReference type="EMBL" id="ARW57662.1"/>
    </source>
</evidence>